<sequence>MQISEKDHLECPTVTGAGGLSTDGAMTAGKALNWKMTIGMALSLSLEQVVDRDTPVKSGNMAVLTAWQRTSTRRESPKSRGLIRLGFSRPNWQLRPRPQAYDLPKIALRHRILPIQTLRQYGKIPTHRSSPHRSNRKQPYDILPHCIINKDHRQACRRSYSGASPLFVLTVFCLGTYDGSGSNSTTRPILADGPSLRVLATL</sequence>
<protein>
    <submittedName>
        <fullName evidence="2">Uncharacterized protein</fullName>
    </submittedName>
</protein>
<dbReference type="OrthoDB" id="10630261at2759"/>
<dbReference type="EMBL" id="KL584756">
    <property type="protein sequence ID" value="KEQ96456.1"/>
    <property type="molecule type" value="Genomic_DNA"/>
</dbReference>
<evidence type="ECO:0000313" key="2">
    <source>
        <dbReference type="EMBL" id="KEQ96456.1"/>
    </source>
</evidence>
<dbReference type="AlphaFoldDB" id="A0A074ZCP3"/>
<reference evidence="2 3" key="1">
    <citation type="journal article" date="2014" name="BMC Genomics">
        <title>Genome sequencing of four Aureobasidium pullulans varieties: biotechnological potential, stress tolerance, and description of new species.</title>
        <authorList>
            <person name="Gostin Ar C."/>
            <person name="Ohm R.A."/>
            <person name="Kogej T."/>
            <person name="Sonjak S."/>
            <person name="Turk M."/>
            <person name="Zajc J."/>
            <person name="Zalar P."/>
            <person name="Grube M."/>
            <person name="Sun H."/>
            <person name="Han J."/>
            <person name="Sharma A."/>
            <person name="Chiniquy J."/>
            <person name="Ngan C.Y."/>
            <person name="Lipzen A."/>
            <person name="Barry K."/>
            <person name="Grigoriev I.V."/>
            <person name="Gunde-Cimerman N."/>
        </authorList>
    </citation>
    <scope>NUCLEOTIDE SEQUENCE [LARGE SCALE GENOMIC DNA]</scope>
    <source>
        <strain evidence="2 3">EXF-2481</strain>
    </source>
</reference>
<dbReference type="InParanoid" id="A0A074ZCP3"/>
<dbReference type="Proteomes" id="UP000030641">
    <property type="component" value="Unassembled WGS sequence"/>
</dbReference>
<gene>
    <name evidence="2" type="ORF">AUEXF2481DRAFT_28403</name>
</gene>
<feature type="compositionally biased region" description="Basic and acidic residues" evidence="1">
    <location>
        <begin position="1"/>
        <end position="10"/>
    </location>
</feature>
<proteinExistence type="predicted"/>
<dbReference type="GeneID" id="25363717"/>
<keyword evidence="3" id="KW-1185">Reference proteome</keyword>
<organism evidence="2 3">
    <name type="scientific">Aureobasidium subglaciale (strain EXF-2481)</name>
    <name type="common">Aureobasidium pullulans var. subglaciale</name>
    <dbReference type="NCBI Taxonomy" id="1043005"/>
    <lineage>
        <taxon>Eukaryota</taxon>
        <taxon>Fungi</taxon>
        <taxon>Dikarya</taxon>
        <taxon>Ascomycota</taxon>
        <taxon>Pezizomycotina</taxon>
        <taxon>Dothideomycetes</taxon>
        <taxon>Dothideomycetidae</taxon>
        <taxon>Dothideales</taxon>
        <taxon>Saccotheciaceae</taxon>
        <taxon>Aureobasidium</taxon>
    </lineage>
</organism>
<evidence type="ECO:0000313" key="3">
    <source>
        <dbReference type="Proteomes" id="UP000030641"/>
    </source>
</evidence>
<evidence type="ECO:0000256" key="1">
    <source>
        <dbReference type="SAM" id="MobiDB-lite"/>
    </source>
</evidence>
<accession>A0A074ZCP3</accession>
<dbReference type="RefSeq" id="XP_013344889.1">
    <property type="nucleotide sequence ID" value="XM_013489435.1"/>
</dbReference>
<dbReference type="HOGENOM" id="CLU_1354373_0_0_1"/>
<name>A0A074ZCP3_AURSE</name>
<feature type="region of interest" description="Disordered" evidence="1">
    <location>
        <begin position="1"/>
        <end position="22"/>
    </location>
</feature>